<dbReference type="InterPro" id="IPR036188">
    <property type="entry name" value="FAD/NAD-bd_sf"/>
</dbReference>
<dbReference type="Pfam" id="PF00743">
    <property type="entry name" value="FMO-like"/>
    <property type="match status" value="1"/>
</dbReference>
<name>A0A9P5CK77_CRYP1</name>
<comment type="similarity">
    <text evidence="1">Belongs to the FAD-binding monooxygenase family.</text>
</comment>
<keyword evidence="3" id="KW-0274">FAD</keyword>
<reference evidence="5" key="1">
    <citation type="journal article" date="2020" name="Phytopathology">
        <title>Genome sequence of the chestnut blight fungus Cryphonectria parasitica EP155: A fundamental resource for an archetypical invasive plant pathogen.</title>
        <authorList>
            <person name="Crouch J.A."/>
            <person name="Dawe A."/>
            <person name="Aerts A."/>
            <person name="Barry K."/>
            <person name="Churchill A.C.L."/>
            <person name="Grimwood J."/>
            <person name="Hillman B."/>
            <person name="Milgroom M.G."/>
            <person name="Pangilinan J."/>
            <person name="Smith M."/>
            <person name="Salamov A."/>
            <person name="Schmutz J."/>
            <person name="Yadav J."/>
            <person name="Grigoriev I.V."/>
            <person name="Nuss D."/>
        </authorList>
    </citation>
    <scope>NUCLEOTIDE SEQUENCE</scope>
    <source>
        <strain evidence="5">EP155</strain>
    </source>
</reference>
<accession>A0A9P5CK77</accession>
<dbReference type="PANTHER" id="PTHR42877:SF7">
    <property type="entry name" value="FLAVIN-BINDING MONOOXYGENASE-RELATED"/>
    <property type="match status" value="1"/>
</dbReference>
<dbReference type="SUPFAM" id="SSF51905">
    <property type="entry name" value="FAD/NAD(P)-binding domain"/>
    <property type="match status" value="3"/>
</dbReference>
<dbReference type="GeneID" id="63834963"/>
<comment type="caution">
    <text evidence="5">The sequence shown here is derived from an EMBL/GenBank/DDBJ whole genome shotgun (WGS) entry which is preliminary data.</text>
</comment>
<dbReference type="Proteomes" id="UP000803844">
    <property type="component" value="Unassembled WGS sequence"/>
</dbReference>
<evidence type="ECO:0000256" key="3">
    <source>
        <dbReference type="ARBA" id="ARBA00022827"/>
    </source>
</evidence>
<dbReference type="InterPro" id="IPR051209">
    <property type="entry name" value="FAD-bind_Monooxygenase_sf"/>
</dbReference>
<evidence type="ECO:0000313" key="6">
    <source>
        <dbReference type="Proteomes" id="UP000803844"/>
    </source>
</evidence>
<dbReference type="AlphaFoldDB" id="A0A9P5CK77"/>
<dbReference type="GO" id="GO:0050661">
    <property type="term" value="F:NADP binding"/>
    <property type="evidence" value="ECO:0007669"/>
    <property type="project" value="InterPro"/>
</dbReference>
<dbReference type="GO" id="GO:0004499">
    <property type="term" value="F:N,N-dimethylaniline monooxygenase activity"/>
    <property type="evidence" value="ECO:0007669"/>
    <property type="project" value="InterPro"/>
</dbReference>
<evidence type="ECO:0000313" key="5">
    <source>
        <dbReference type="EMBL" id="KAF3761989.1"/>
    </source>
</evidence>
<dbReference type="OrthoDB" id="74360at2759"/>
<protein>
    <submittedName>
        <fullName evidence="5">FAD/NAD(P)-binding domain-containing protein</fullName>
    </submittedName>
</protein>
<evidence type="ECO:0000256" key="2">
    <source>
        <dbReference type="ARBA" id="ARBA00022630"/>
    </source>
</evidence>
<evidence type="ECO:0000256" key="1">
    <source>
        <dbReference type="ARBA" id="ARBA00010139"/>
    </source>
</evidence>
<sequence length="582" mass="65505">MVGDSISGEAGAPFRCKEEPIENERPLKVRVIGAGLSGVYLGIRIPQRLRNIDFKIYEKNGGIGGTWWENRYPGCACDIPAHSYQFTFEPNKAWSGFYATSTEICKYIDGVAEKYGAKRFVQLHHEVVDCTWVESLKQWRVTVHRLDTKEDIVETVDIVVTARGSLNKTKWPQIPGIDDFEGEKMHSSAWNEKYDFRNKKIAVIGGGSSSIQIVPELQKVDGAQLHVFVRNKTWIINRFGDYIMGQMGWDTKDLEISDERKAEWEESDEAYLKFRKLLDDDGNFVHFSSLTGSDMQRTFIETFSKVTQDRLLNRPDLLDVFSPPFGVGCRRITPGPGYLEALCEPNVNLVTRNIEVINKTGLVVEGRQIDADVLVCATGFDTSCIPGFTVVGRNGVTIADKFAPFPKSYLSLAVDGFPNYFMMLGPNSGIAAGSLNPVLEAEGDYIIKCIRKLQKEDYLTMAPKKARVEDFSDLVGEYFKRTVYMDECKSWYKTEGGTGGRISALWPGSMLHLLEALRAPRWEDFDFEAKDQNRLRWLGNGFSVCLTGGGDPSFYLNPDVVDVPPAGTPEMDLRYKARPFSH</sequence>
<gene>
    <name evidence="5" type="ORF">M406DRAFT_266854</name>
</gene>
<organism evidence="5 6">
    <name type="scientific">Cryphonectria parasitica (strain ATCC 38755 / EP155)</name>
    <dbReference type="NCBI Taxonomy" id="660469"/>
    <lineage>
        <taxon>Eukaryota</taxon>
        <taxon>Fungi</taxon>
        <taxon>Dikarya</taxon>
        <taxon>Ascomycota</taxon>
        <taxon>Pezizomycotina</taxon>
        <taxon>Sordariomycetes</taxon>
        <taxon>Sordariomycetidae</taxon>
        <taxon>Diaporthales</taxon>
        <taxon>Cryphonectriaceae</taxon>
        <taxon>Cryphonectria-Endothia species complex</taxon>
        <taxon>Cryphonectria</taxon>
    </lineage>
</organism>
<keyword evidence="2" id="KW-0285">Flavoprotein</keyword>
<dbReference type="EMBL" id="MU032351">
    <property type="protein sequence ID" value="KAF3761989.1"/>
    <property type="molecule type" value="Genomic_DNA"/>
</dbReference>
<dbReference type="RefSeq" id="XP_040772968.1">
    <property type="nucleotide sequence ID" value="XM_040917834.1"/>
</dbReference>
<dbReference type="GO" id="GO:0050660">
    <property type="term" value="F:flavin adenine dinucleotide binding"/>
    <property type="evidence" value="ECO:0007669"/>
    <property type="project" value="InterPro"/>
</dbReference>
<evidence type="ECO:0000256" key="4">
    <source>
        <dbReference type="ARBA" id="ARBA00023002"/>
    </source>
</evidence>
<keyword evidence="6" id="KW-1185">Reference proteome</keyword>
<proteinExistence type="inferred from homology"/>
<dbReference type="InterPro" id="IPR020946">
    <property type="entry name" value="Flavin_mOase-like"/>
</dbReference>
<keyword evidence="4" id="KW-0560">Oxidoreductase</keyword>
<dbReference type="Gene3D" id="3.50.50.60">
    <property type="entry name" value="FAD/NAD(P)-binding domain"/>
    <property type="match status" value="2"/>
</dbReference>
<dbReference type="PANTHER" id="PTHR42877">
    <property type="entry name" value="L-ORNITHINE N(5)-MONOOXYGENASE-RELATED"/>
    <property type="match status" value="1"/>
</dbReference>
<dbReference type="PRINTS" id="PR00469">
    <property type="entry name" value="PNDRDTASEII"/>
</dbReference>